<accession>A0A3G5ACV6</accession>
<feature type="compositionally biased region" description="Basic residues" evidence="1">
    <location>
        <begin position="323"/>
        <end position="332"/>
    </location>
</feature>
<gene>
    <name evidence="2" type="ORF">Satyrvirus2_3</name>
</gene>
<organism evidence="2">
    <name type="scientific">Satyrvirus sp</name>
    <dbReference type="NCBI Taxonomy" id="2487771"/>
    <lineage>
        <taxon>Viruses</taxon>
        <taxon>Varidnaviria</taxon>
        <taxon>Bamfordvirae</taxon>
        <taxon>Nucleocytoviricota</taxon>
        <taxon>Megaviricetes</taxon>
        <taxon>Imitervirales</taxon>
        <taxon>Mimiviridae</taxon>
        <taxon>Megamimivirinae</taxon>
    </lineage>
</organism>
<feature type="compositionally biased region" description="Basic and acidic residues" evidence="1">
    <location>
        <begin position="301"/>
        <end position="314"/>
    </location>
</feature>
<evidence type="ECO:0000313" key="2">
    <source>
        <dbReference type="EMBL" id="AYV84992.1"/>
    </source>
</evidence>
<proteinExistence type="predicted"/>
<sequence>MYNKKKFNIINTIEDDAPHGDINWYTISFLTPQKINSMANLDVKGFKIHNGYNTMELAMNDAKKIKENNNSHDVYLAQMGKIYAWDDATRSDVVEYDNDKLNNLEKTRRENIDKVKLMGEQFKNEYKNIYADSNKERLDIQRKRIQKKLYDKGLITQKEYELMQEFDQPLNEISKIAADLDKMEKEMDECFKTDHLDENLPVGLKYGCITILIPREIGGLKTLCFKVRGLYETTTELNKRIGKIKSLNPNDKFRIYQFEIGKWCGFSEKDDSDFAIISKRLNYAMKNYIENVSHEREEFEKRTKSLQEKTKQESKMTQINNRREKRKAKKKASAISEPSLSVPSASINPEDDDAIEKIINYLDDPDLRNRYPIDRSMTESVKIDMASR</sequence>
<feature type="compositionally biased region" description="Polar residues" evidence="1">
    <location>
        <begin position="338"/>
        <end position="347"/>
    </location>
</feature>
<reference evidence="2" key="1">
    <citation type="submission" date="2018-10" db="EMBL/GenBank/DDBJ databases">
        <title>Hidden diversity of soil giant viruses.</title>
        <authorList>
            <person name="Schulz F."/>
            <person name="Alteio L."/>
            <person name="Goudeau D."/>
            <person name="Ryan E.M."/>
            <person name="Malmstrom R.R."/>
            <person name="Blanchard J."/>
            <person name="Woyke T."/>
        </authorList>
    </citation>
    <scope>NUCLEOTIDE SEQUENCE</scope>
    <source>
        <strain evidence="2">SAV1</strain>
    </source>
</reference>
<feature type="region of interest" description="Disordered" evidence="1">
    <location>
        <begin position="301"/>
        <end position="349"/>
    </location>
</feature>
<protein>
    <submittedName>
        <fullName evidence="2">Uncharacterized protein</fullName>
    </submittedName>
</protein>
<dbReference type="EMBL" id="MK072438">
    <property type="protein sequence ID" value="AYV84992.1"/>
    <property type="molecule type" value="Genomic_DNA"/>
</dbReference>
<name>A0A3G5ACV6_9VIRU</name>
<dbReference type="InterPro" id="IPR043872">
    <property type="entry name" value="DUF5832"/>
</dbReference>
<dbReference type="Pfam" id="PF19150">
    <property type="entry name" value="DUF5832"/>
    <property type="match status" value="2"/>
</dbReference>
<evidence type="ECO:0000256" key="1">
    <source>
        <dbReference type="SAM" id="MobiDB-lite"/>
    </source>
</evidence>